<dbReference type="InterPro" id="IPR028994">
    <property type="entry name" value="Integrin_alpha_N"/>
</dbReference>
<dbReference type="RefSeq" id="WP_340237106.1">
    <property type="nucleotide sequence ID" value="NZ_JBBEWC010000007.1"/>
</dbReference>
<dbReference type="Gene3D" id="2.130.10.130">
    <property type="entry name" value="Integrin alpha, N-terminal"/>
    <property type="match status" value="1"/>
</dbReference>
<dbReference type="InterPro" id="IPR013517">
    <property type="entry name" value="FG-GAP"/>
</dbReference>
<dbReference type="Proteomes" id="UP001597510">
    <property type="component" value="Unassembled WGS sequence"/>
</dbReference>
<dbReference type="SUPFAM" id="SSF69318">
    <property type="entry name" value="Integrin alpha N-terminal domain"/>
    <property type="match status" value="1"/>
</dbReference>
<sequence length="497" mass="55678">MTYKILIPLAFLIVALNACNKEQDNTAGLALAEKHCGSCHLYPKPELLDKNNWEKVLPKMALLMGVTHEIKKQGKIDANELDNLPDKPLVTEKEWDQIKDYYLSKSPYRLSFPLSANVQSDSKLFVGKSHMPLSKKMPNITCVKIDTAKQIAYACDEVNQEIWVLDKESNAINHYPQHVAISDIQILKDKLLLTYIGNAIDPTLKKHGYVKTTDLVDTDKNEILVSNLARPTQTLSVNLDDSPDDELVINEFGLNKGAVSVFKKKGTNTEKPIIADSPGAIKTIAVDFDKDGKTDLITLFGQGDERIVWFKNNGNLQFTPTTLLRFPPVNGSSSFELTDFNNDGLLDILYTAGDNSDYSQELKPYHGVYIYINQGKTTFKETYFFQMNGAYKAVARDFDLDGDLDIAAVAFFVDYFEKTPKDFIYLENTGKGFTPKTLNIRKYGRWLVMDTGDIDGDGDEDIILGSHPIGATPGTLLKEWINAKGVLLLVNQKIKKK</sequence>
<protein>
    <submittedName>
        <fullName evidence="3">FG-GAP repeat domain-containing protein</fullName>
    </submittedName>
</protein>
<keyword evidence="1 2" id="KW-0732">Signal</keyword>
<evidence type="ECO:0000256" key="2">
    <source>
        <dbReference type="SAM" id="SignalP"/>
    </source>
</evidence>
<keyword evidence="4" id="KW-1185">Reference proteome</keyword>
<reference evidence="4" key="1">
    <citation type="journal article" date="2019" name="Int. J. Syst. Evol. Microbiol.">
        <title>The Global Catalogue of Microorganisms (GCM) 10K type strain sequencing project: providing services to taxonomists for standard genome sequencing and annotation.</title>
        <authorList>
            <consortium name="The Broad Institute Genomics Platform"/>
            <consortium name="The Broad Institute Genome Sequencing Center for Infectious Disease"/>
            <person name="Wu L."/>
            <person name="Ma J."/>
        </authorList>
    </citation>
    <scope>NUCLEOTIDE SEQUENCE [LARGE SCALE GENOMIC DNA]</scope>
    <source>
        <strain evidence="4">KCTC 52344</strain>
    </source>
</reference>
<dbReference type="EMBL" id="JBHULC010000009">
    <property type="protein sequence ID" value="MFD2521304.1"/>
    <property type="molecule type" value="Genomic_DNA"/>
</dbReference>
<accession>A0ABW5J6Z1</accession>
<gene>
    <name evidence="3" type="ORF">ACFSR2_10435</name>
</gene>
<evidence type="ECO:0000256" key="1">
    <source>
        <dbReference type="ARBA" id="ARBA00022729"/>
    </source>
</evidence>
<evidence type="ECO:0000313" key="3">
    <source>
        <dbReference type="EMBL" id="MFD2521304.1"/>
    </source>
</evidence>
<dbReference type="Pfam" id="PF13517">
    <property type="entry name" value="FG-GAP_3"/>
    <property type="match status" value="1"/>
</dbReference>
<name>A0ABW5J6Z1_9BACT</name>
<feature type="chain" id="PRO_5045340257" evidence="2">
    <location>
        <begin position="21"/>
        <end position="497"/>
    </location>
</feature>
<organism evidence="3 4">
    <name type="scientific">Emticicia soli</name>
    <dbReference type="NCBI Taxonomy" id="2027878"/>
    <lineage>
        <taxon>Bacteria</taxon>
        <taxon>Pseudomonadati</taxon>
        <taxon>Bacteroidota</taxon>
        <taxon>Cytophagia</taxon>
        <taxon>Cytophagales</taxon>
        <taxon>Leadbetterellaceae</taxon>
        <taxon>Emticicia</taxon>
    </lineage>
</organism>
<feature type="signal peptide" evidence="2">
    <location>
        <begin position="1"/>
        <end position="20"/>
    </location>
</feature>
<dbReference type="PANTHER" id="PTHR46580">
    <property type="entry name" value="SENSOR KINASE-RELATED"/>
    <property type="match status" value="1"/>
</dbReference>
<comment type="caution">
    <text evidence="3">The sequence shown here is derived from an EMBL/GenBank/DDBJ whole genome shotgun (WGS) entry which is preliminary data.</text>
</comment>
<proteinExistence type="predicted"/>
<dbReference type="PANTHER" id="PTHR46580:SF4">
    <property type="entry name" value="ATP_GTP-BINDING PROTEIN"/>
    <property type="match status" value="1"/>
</dbReference>
<evidence type="ECO:0000313" key="4">
    <source>
        <dbReference type="Proteomes" id="UP001597510"/>
    </source>
</evidence>